<dbReference type="InterPro" id="IPR036388">
    <property type="entry name" value="WH-like_DNA-bd_sf"/>
</dbReference>
<dbReference type="InterPro" id="IPR011006">
    <property type="entry name" value="CheY-like_superfamily"/>
</dbReference>
<dbReference type="InterPro" id="IPR000792">
    <property type="entry name" value="Tscrpt_reg_LuxR_C"/>
</dbReference>
<reference evidence="6 7" key="1">
    <citation type="submission" date="2020-08" db="EMBL/GenBank/DDBJ databases">
        <title>Genomic Encyclopedia of Type Strains, Phase IV (KMG-IV): sequencing the most valuable type-strain genomes for metagenomic binning, comparative biology and taxonomic classification.</title>
        <authorList>
            <person name="Goeker M."/>
        </authorList>
    </citation>
    <scope>NUCLEOTIDE SEQUENCE [LARGE SCALE GENOMIC DNA]</scope>
    <source>
        <strain evidence="6 7">DSM 23240</strain>
    </source>
</reference>
<evidence type="ECO:0000313" key="7">
    <source>
        <dbReference type="Proteomes" id="UP000571084"/>
    </source>
</evidence>
<feature type="domain" description="HTH luxR-type" evidence="4">
    <location>
        <begin position="146"/>
        <end position="211"/>
    </location>
</feature>
<keyword evidence="2" id="KW-0238">DNA-binding</keyword>
<proteinExistence type="predicted"/>
<dbReference type="Gene3D" id="1.10.10.10">
    <property type="entry name" value="Winged helix-like DNA-binding domain superfamily/Winged helix DNA-binding domain"/>
    <property type="match status" value="1"/>
</dbReference>
<dbReference type="PANTHER" id="PTHR43214:SF17">
    <property type="entry name" value="TRANSCRIPTIONAL REGULATORY PROTEIN RCSB"/>
    <property type="match status" value="1"/>
</dbReference>
<dbReference type="CDD" id="cd06170">
    <property type="entry name" value="LuxR_C_like"/>
    <property type="match status" value="1"/>
</dbReference>
<evidence type="ECO:0000256" key="1">
    <source>
        <dbReference type="ARBA" id="ARBA00022553"/>
    </source>
</evidence>
<dbReference type="SMART" id="SM00421">
    <property type="entry name" value="HTH_LUXR"/>
    <property type="match status" value="1"/>
</dbReference>
<dbReference type="SUPFAM" id="SSF46894">
    <property type="entry name" value="C-terminal effector domain of the bipartite response regulators"/>
    <property type="match status" value="1"/>
</dbReference>
<evidence type="ECO:0000256" key="3">
    <source>
        <dbReference type="PROSITE-ProRule" id="PRU00169"/>
    </source>
</evidence>
<evidence type="ECO:0000313" key="6">
    <source>
        <dbReference type="EMBL" id="MBB5198838.1"/>
    </source>
</evidence>
<dbReference type="InterPro" id="IPR058245">
    <property type="entry name" value="NreC/VraR/RcsB-like_REC"/>
</dbReference>
<dbReference type="PROSITE" id="PS50043">
    <property type="entry name" value="HTH_LUXR_2"/>
    <property type="match status" value="1"/>
</dbReference>
<dbReference type="Gene3D" id="3.40.50.2300">
    <property type="match status" value="1"/>
</dbReference>
<dbReference type="Proteomes" id="UP000571084">
    <property type="component" value="Unassembled WGS sequence"/>
</dbReference>
<dbReference type="CDD" id="cd17535">
    <property type="entry name" value="REC_NarL-like"/>
    <property type="match status" value="1"/>
</dbReference>
<dbReference type="EMBL" id="JACHHQ010000001">
    <property type="protein sequence ID" value="MBB5198838.1"/>
    <property type="molecule type" value="Genomic_DNA"/>
</dbReference>
<dbReference type="GO" id="GO:0006355">
    <property type="term" value="P:regulation of DNA-templated transcription"/>
    <property type="evidence" value="ECO:0007669"/>
    <property type="project" value="InterPro"/>
</dbReference>
<dbReference type="GO" id="GO:0000160">
    <property type="term" value="P:phosphorelay signal transduction system"/>
    <property type="evidence" value="ECO:0007669"/>
    <property type="project" value="InterPro"/>
</dbReference>
<protein>
    <submittedName>
        <fullName evidence="6">Two-component system capsular synthesis response regulator RcsB</fullName>
    </submittedName>
</protein>
<evidence type="ECO:0000256" key="2">
    <source>
        <dbReference type="ARBA" id="ARBA00023125"/>
    </source>
</evidence>
<name>A0A840RPF4_9BURK</name>
<sequence>MDVKNIKVILADDHPSVLAGIKSVISASNLKVVATACNSTEIIHLLDKGACDVLVADYAMPGGEFGDGIPMFEFVLRRYPEVRIVAMTMIDNPAILGQLRSLGVRCILSKTDDVSYLISAVHIAYCSDKGEFFSPTIKAILHECSGTTNRRTLSQRESEVLRLYVSGMGISEIAGKLHRSKQTVSSQKNSAMRKIGVDRDIDLFQYAVEVGLVPSSRVVAKNS</sequence>
<dbReference type="RefSeq" id="WP_168053069.1">
    <property type="nucleotide sequence ID" value="NZ_JAAOZT010000002.1"/>
</dbReference>
<gene>
    <name evidence="6" type="ORF">HNR39_000648</name>
</gene>
<accession>A0A840RPF4</accession>
<evidence type="ECO:0000259" key="4">
    <source>
        <dbReference type="PROSITE" id="PS50043"/>
    </source>
</evidence>
<dbReference type="InterPro" id="IPR039420">
    <property type="entry name" value="WalR-like"/>
</dbReference>
<dbReference type="AlphaFoldDB" id="A0A840RPF4"/>
<organism evidence="6 7">
    <name type="scientific">Glaciimonas immobilis</name>
    <dbReference type="NCBI Taxonomy" id="728004"/>
    <lineage>
        <taxon>Bacteria</taxon>
        <taxon>Pseudomonadati</taxon>
        <taxon>Pseudomonadota</taxon>
        <taxon>Betaproteobacteria</taxon>
        <taxon>Burkholderiales</taxon>
        <taxon>Oxalobacteraceae</taxon>
        <taxon>Glaciimonas</taxon>
    </lineage>
</organism>
<feature type="modified residue" description="4-aspartylphosphate" evidence="3">
    <location>
        <position position="57"/>
    </location>
</feature>
<dbReference type="SMART" id="SM00448">
    <property type="entry name" value="REC"/>
    <property type="match status" value="1"/>
</dbReference>
<dbReference type="SUPFAM" id="SSF52172">
    <property type="entry name" value="CheY-like"/>
    <property type="match status" value="1"/>
</dbReference>
<evidence type="ECO:0000259" key="5">
    <source>
        <dbReference type="PROSITE" id="PS50110"/>
    </source>
</evidence>
<keyword evidence="1 3" id="KW-0597">Phosphoprotein</keyword>
<keyword evidence="7" id="KW-1185">Reference proteome</keyword>
<dbReference type="Pfam" id="PF00072">
    <property type="entry name" value="Response_reg"/>
    <property type="match status" value="1"/>
</dbReference>
<dbReference type="InterPro" id="IPR016032">
    <property type="entry name" value="Sig_transdc_resp-reg_C-effctor"/>
</dbReference>
<comment type="caution">
    <text evidence="6">The sequence shown here is derived from an EMBL/GenBank/DDBJ whole genome shotgun (WGS) entry which is preliminary data.</text>
</comment>
<dbReference type="InterPro" id="IPR001789">
    <property type="entry name" value="Sig_transdc_resp-reg_receiver"/>
</dbReference>
<dbReference type="PRINTS" id="PR00038">
    <property type="entry name" value="HTHLUXR"/>
</dbReference>
<dbReference type="PANTHER" id="PTHR43214">
    <property type="entry name" value="TWO-COMPONENT RESPONSE REGULATOR"/>
    <property type="match status" value="1"/>
</dbReference>
<feature type="domain" description="Response regulatory" evidence="5">
    <location>
        <begin position="7"/>
        <end position="125"/>
    </location>
</feature>
<dbReference type="GO" id="GO:0003677">
    <property type="term" value="F:DNA binding"/>
    <property type="evidence" value="ECO:0007669"/>
    <property type="project" value="UniProtKB-KW"/>
</dbReference>
<dbReference type="PROSITE" id="PS50110">
    <property type="entry name" value="RESPONSE_REGULATORY"/>
    <property type="match status" value="1"/>
</dbReference>
<dbReference type="Pfam" id="PF00196">
    <property type="entry name" value="GerE"/>
    <property type="match status" value="1"/>
</dbReference>